<evidence type="ECO:0000313" key="2">
    <source>
        <dbReference type="Proteomes" id="UP000334340"/>
    </source>
</evidence>
<sequence length="857" mass="96064">MNGLICRNELRREAVRQRTDLNGLDYLEVGADQRTLTVYFLGKAPVSLEPSNILIEGGRRIRDIRVEKVTVTRTKMAELDDFMEVVTDKAGDFSTYTLRVVDGRDEEGNWKRHPKFDARYDHVEFSFKADCPSDLDCKQEVVCPPEKLDEPEINYLAKDYASFRQLILDRLALVMPDWKERHVPDLGITLVELLAYAGDHLSYYQDAVATEAYLDTARRRISIRRHVRLVDYPMHEGCNARTWVCVETSSDLLLDPRDIYFITTVDGIGRVVKEEDLYCQTAEGYEVFEPMTTKIITLHAGQHEIQFYTWGDTECCLPRGSTSATLRGKWIRPPQSAQPHPCDPAQDVIEDPEAEQIASATGQPLHLQAGDVLMFEEIIGPKTGNQADADPMRRHAVRLTDIRHGYDPLHPDTTLTDITWAEEDALPFPLCFSAMGPPPDCTINENISIARSNLILVDHGITVHEDLNQVRDKETIEECDCLGGVTEKVVIPERYEPLLKKAPLTFGQPLEADTPAIRMLVQDVRRALPHVTLTGITPNNVTSEWSVQRDLLGSENRDLRFVVEVDNDGHARLRFGDDELGQRPDAGTTFHAAYRVGSGPSGNVGAETISHLVYRSTPPRGEITNINIRNPLVASGGTTPEPLAEVKLFAPHAFRKRLERAITPDDYAAIVLREFPNKVQRAAAQLRWNGSWYEMLVAVDPLEREEADAALLQEIEGRLYRYRRIGHDLVVKSAHRVPLDIALLICVLPGYLRGHVKAELLDLFSNRMLPDGRLGFFHPDNLTFGEGIYLSKLVAVAQAVAGVESVAVNKLERLSEGPNDEIKNGILPLGPLEIARLDNDPSFPENGRLTVILGGGR</sequence>
<dbReference type="InterPro" id="IPR011749">
    <property type="entry name" value="CHP02243"/>
</dbReference>
<evidence type="ECO:0000313" key="1">
    <source>
        <dbReference type="EMBL" id="VUZ83913.1"/>
    </source>
</evidence>
<protein>
    <recommendedName>
        <fullName evidence="3">Baseplate assembly protein</fullName>
    </recommendedName>
</protein>
<organism evidence="1 2">
    <name type="scientific">Candidatus Methylomirabilis lanthanidiphila</name>
    <dbReference type="NCBI Taxonomy" id="2211376"/>
    <lineage>
        <taxon>Bacteria</taxon>
        <taxon>Candidatus Methylomirabilota</taxon>
        <taxon>Candidatus Methylomirabilia</taxon>
        <taxon>Candidatus Methylomirabilales</taxon>
        <taxon>Candidatus Methylomirabilaceae</taxon>
        <taxon>Candidatus Methylomirabilis</taxon>
    </lineage>
</organism>
<dbReference type="AlphaFoldDB" id="A0A564ZFI3"/>
<name>A0A564ZFI3_9BACT</name>
<dbReference type="NCBIfam" id="TIGR02243">
    <property type="entry name" value="putative baseplate assembly protein"/>
    <property type="match status" value="1"/>
</dbReference>
<proteinExistence type="predicted"/>
<keyword evidence="2" id="KW-1185">Reference proteome</keyword>
<gene>
    <name evidence="1" type="ORF">MELA_00271</name>
</gene>
<reference evidence="1 2" key="1">
    <citation type="submission" date="2019-07" db="EMBL/GenBank/DDBJ databases">
        <authorList>
            <person name="Cremers G."/>
        </authorList>
    </citation>
    <scope>NUCLEOTIDE SEQUENCE [LARGE SCALE GENOMIC DNA]</scope>
</reference>
<accession>A0A564ZFI3</accession>
<dbReference type="EMBL" id="CABIKM010000003">
    <property type="protein sequence ID" value="VUZ83913.1"/>
    <property type="molecule type" value="Genomic_DNA"/>
</dbReference>
<evidence type="ECO:0008006" key="3">
    <source>
        <dbReference type="Google" id="ProtNLM"/>
    </source>
</evidence>
<dbReference type="Proteomes" id="UP000334340">
    <property type="component" value="Unassembled WGS sequence"/>
</dbReference>